<reference evidence="1 2" key="1">
    <citation type="journal article" date="2019" name="Environ. Microbiol.">
        <title>Species interactions and distinct microbial communities in high Arctic permafrost affected cryosols are associated with the CH4 and CO2 gas fluxes.</title>
        <authorList>
            <person name="Altshuler I."/>
            <person name="Hamel J."/>
            <person name="Turney S."/>
            <person name="Magnuson E."/>
            <person name="Levesque R."/>
            <person name="Greer C."/>
            <person name="Whyte L.G."/>
        </authorList>
    </citation>
    <scope>NUCLEOTIDE SEQUENCE [LARGE SCALE GENOMIC DNA]</scope>
    <source>
        <strain evidence="1 2">42</strain>
    </source>
</reference>
<gene>
    <name evidence="1" type="ORF">EAH81_02315</name>
</gene>
<dbReference type="Proteomes" id="UP000319700">
    <property type="component" value="Unassembled WGS sequence"/>
</dbReference>
<proteinExistence type="predicted"/>
<evidence type="ECO:0000313" key="2">
    <source>
        <dbReference type="Proteomes" id="UP000319700"/>
    </source>
</evidence>
<sequence length="69" mass="7590">MLKNILNLEGAQELSIFEKKSINGGSYPVEPICGNVTWSASEVVCLNYDPYYRPVYLGNNKCSIVGDAC</sequence>
<organism evidence="1 2">
    <name type="scientific">Flavobacterium pectinovorum</name>
    <dbReference type="NCBI Taxonomy" id="29533"/>
    <lineage>
        <taxon>Bacteria</taxon>
        <taxon>Pseudomonadati</taxon>
        <taxon>Bacteroidota</taxon>
        <taxon>Flavobacteriia</taxon>
        <taxon>Flavobacteriales</taxon>
        <taxon>Flavobacteriaceae</taxon>
        <taxon>Flavobacterium</taxon>
    </lineage>
</organism>
<dbReference type="AlphaFoldDB" id="A0A502F2D6"/>
<dbReference type="EMBL" id="RCZH01000002">
    <property type="protein sequence ID" value="TPG44328.1"/>
    <property type="molecule type" value="Genomic_DNA"/>
</dbReference>
<evidence type="ECO:0000313" key="1">
    <source>
        <dbReference type="EMBL" id="TPG44328.1"/>
    </source>
</evidence>
<dbReference type="OrthoDB" id="1164322at2"/>
<dbReference type="RefSeq" id="WP_140503322.1">
    <property type="nucleotide sequence ID" value="NZ_RCZH01000002.1"/>
</dbReference>
<keyword evidence="2" id="KW-1185">Reference proteome</keyword>
<comment type="caution">
    <text evidence="1">The sequence shown here is derived from an EMBL/GenBank/DDBJ whole genome shotgun (WGS) entry which is preliminary data.</text>
</comment>
<name>A0A502F2D6_9FLAO</name>
<accession>A0A502F2D6</accession>
<protein>
    <submittedName>
        <fullName evidence="1">Uncharacterized protein</fullName>
    </submittedName>
</protein>